<dbReference type="SUPFAM" id="SSF54506">
    <property type="entry name" value="Diaminopimelate epimerase-like"/>
    <property type="match status" value="1"/>
</dbReference>
<dbReference type="PANTHER" id="PTHR13774">
    <property type="entry name" value="PHENAZINE BIOSYNTHESIS PROTEIN"/>
    <property type="match status" value="1"/>
</dbReference>
<reference evidence="2 3" key="1">
    <citation type="submission" date="2014-05" db="EMBL/GenBank/DDBJ databases">
        <title>Cellulosimicrobium funkei U11 genome.</title>
        <authorList>
            <person name="Hu C."/>
            <person name="Gong Y."/>
            <person name="Wan W."/>
            <person name="Jiang M."/>
        </authorList>
    </citation>
    <scope>NUCLEOTIDE SEQUENCE [LARGE SCALE GENOMIC DNA]</scope>
    <source>
        <strain evidence="2 3">U11</strain>
    </source>
</reference>
<evidence type="ECO:0008006" key="4">
    <source>
        <dbReference type="Google" id="ProtNLM"/>
    </source>
</evidence>
<keyword evidence="3" id="KW-1185">Reference proteome</keyword>
<sequence>MGARHGDIADSTASRPFAQVDVFTEVPTLGNPVAVVLDGDGLTDEQMAAFARWTNLSETTFLLPPSPDGAAGGADYRLRIFTPGGELPFAGHPTLGSAHAWLEAGGAPRAGDAVVQECGVGLVTIRREVRAAVAPDDEPEDTGRLAFAAPDLLADEPVPADDLAAIVAALGVPDDAVLDHRVLDNGPGWRVVLLDSADRVAGLAPDWSRLRVEHPDLSVGVAGLYGDDGGPDGAAVEVRGFALAMGIPEDPVTGSLNAVVGQWLVRDGRLPDRYVAAQGAALGRAGRVHVERDRSGTVWVGGASVTCVAGTVRL</sequence>
<evidence type="ECO:0000313" key="3">
    <source>
        <dbReference type="Proteomes" id="UP000035265"/>
    </source>
</evidence>
<dbReference type="PIRSF" id="PIRSF016184">
    <property type="entry name" value="PhzC_PhzF"/>
    <property type="match status" value="1"/>
</dbReference>
<comment type="caution">
    <text evidence="2">The sequence shown here is derived from an EMBL/GenBank/DDBJ whole genome shotgun (WGS) entry which is preliminary data.</text>
</comment>
<dbReference type="GO" id="GO:0005737">
    <property type="term" value="C:cytoplasm"/>
    <property type="evidence" value="ECO:0007669"/>
    <property type="project" value="TreeGrafter"/>
</dbReference>
<evidence type="ECO:0000256" key="1">
    <source>
        <dbReference type="PIRSR" id="PIRSR016184-1"/>
    </source>
</evidence>
<name>A0A0H2L8K0_9MICO</name>
<dbReference type="RefSeq" id="WP_047230969.1">
    <property type="nucleotide sequence ID" value="NZ_JNBQ01000001.1"/>
</dbReference>
<accession>A0A0H2L8K0</accession>
<dbReference type="Pfam" id="PF02567">
    <property type="entry name" value="PhzC-PhzF"/>
    <property type="match status" value="1"/>
</dbReference>
<dbReference type="STRING" id="264251.FB00_01075"/>
<protein>
    <recommendedName>
        <fullName evidence="4">Phenazine biosynthesis protein PhzF</fullName>
    </recommendedName>
</protein>
<dbReference type="PATRIC" id="fig|264251.5.peg.219"/>
<dbReference type="Gene3D" id="3.10.310.10">
    <property type="entry name" value="Diaminopimelate Epimerase, Chain A, domain 1"/>
    <property type="match status" value="2"/>
</dbReference>
<evidence type="ECO:0000313" key="2">
    <source>
        <dbReference type="EMBL" id="KLN36472.1"/>
    </source>
</evidence>
<feature type="active site" evidence="1">
    <location>
        <position position="58"/>
    </location>
</feature>
<dbReference type="PANTHER" id="PTHR13774:SF32">
    <property type="entry name" value="ANTISENSE-ENHANCING SEQUENCE 1"/>
    <property type="match status" value="1"/>
</dbReference>
<proteinExistence type="predicted"/>
<dbReference type="NCBIfam" id="TIGR00654">
    <property type="entry name" value="PhzF_family"/>
    <property type="match status" value="1"/>
</dbReference>
<organism evidence="2 3">
    <name type="scientific">Cellulosimicrobium funkei</name>
    <dbReference type="NCBI Taxonomy" id="264251"/>
    <lineage>
        <taxon>Bacteria</taxon>
        <taxon>Bacillati</taxon>
        <taxon>Actinomycetota</taxon>
        <taxon>Actinomycetes</taxon>
        <taxon>Micrococcales</taxon>
        <taxon>Promicromonosporaceae</taxon>
        <taxon>Cellulosimicrobium</taxon>
    </lineage>
</organism>
<dbReference type="GO" id="GO:0016853">
    <property type="term" value="F:isomerase activity"/>
    <property type="evidence" value="ECO:0007669"/>
    <property type="project" value="TreeGrafter"/>
</dbReference>
<dbReference type="InterPro" id="IPR003719">
    <property type="entry name" value="Phenazine_PhzF-like"/>
</dbReference>
<gene>
    <name evidence="2" type="ORF">FB00_01075</name>
</gene>
<dbReference type="AlphaFoldDB" id="A0A0H2L8K0"/>
<dbReference type="Proteomes" id="UP000035265">
    <property type="component" value="Unassembled WGS sequence"/>
</dbReference>
<dbReference type="EMBL" id="JNBQ01000001">
    <property type="protein sequence ID" value="KLN36472.1"/>
    <property type="molecule type" value="Genomic_DNA"/>
</dbReference>